<feature type="domain" description="Aldehyde dehydrogenase" evidence="2">
    <location>
        <begin position="5"/>
        <end position="83"/>
    </location>
</feature>
<evidence type="ECO:0000313" key="3">
    <source>
        <dbReference type="EMBL" id="CCB52359.1"/>
    </source>
</evidence>
<dbReference type="GO" id="GO:0004491">
    <property type="term" value="F:methylmalonate-semialdehyde dehydrogenase (acylating, NAD) activity"/>
    <property type="evidence" value="ECO:0007669"/>
    <property type="project" value="InterPro"/>
</dbReference>
<sequence>MVKVPGYEHGNFIGPTILSDVTANMLCYKEEIFGPVLLCMQADNLQEAISIVNKNKYGIGASIFTTSGVAARKFQTEIEAGEVRQSFSACLMTGLENLILWPRETDEPVLTQVGINVPVPDPLPFFSFTGSKASFAGDLNFFGNIYLSMLSFDNSVCSKSKFTQNGLHWVNF</sequence>
<dbReference type="PANTHER" id="PTHR43866:SF3">
    <property type="entry name" value="METHYLMALONATE-SEMIALDEHYDE DEHYDROGENASE [ACYLATING], MITOCHONDRIAL"/>
    <property type="match status" value="1"/>
</dbReference>
<dbReference type="HOGENOM" id="CLU_1558033_0_0_1"/>
<dbReference type="AlphaFoldDB" id="F6HJG0"/>
<dbReference type="InterPro" id="IPR010061">
    <property type="entry name" value="MeMal-semiAld_DH"/>
</dbReference>
<keyword evidence="4" id="KW-1185">Reference proteome</keyword>
<accession>F6HJG0</accession>
<comment type="similarity">
    <text evidence="1">Belongs to the aldehyde dehydrogenase family.</text>
</comment>
<protein>
    <recommendedName>
        <fullName evidence="2">Aldehyde dehydrogenase domain-containing protein</fullName>
    </recommendedName>
</protein>
<dbReference type="eggNOG" id="KOG2449">
    <property type="taxonomic scope" value="Eukaryota"/>
</dbReference>
<dbReference type="InParanoid" id="F6HJG0"/>
<evidence type="ECO:0000313" key="4">
    <source>
        <dbReference type="Proteomes" id="UP000009183"/>
    </source>
</evidence>
<dbReference type="ExpressionAtlas" id="F6HJG0">
    <property type="expression patterns" value="baseline"/>
</dbReference>
<dbReference type="InterPro" id="IPR016163">
    <property type="entry name" value="Ald_DH_C"/>
</dbReference>
<dbReference type="InterPro" id="IPR016161">
    <property type="entry name" value="Ald_DH/histidinol_DH"/>
</dbReference>
<organism evidence="3 4">
    <name type="scientific">Vitis vinifera</name>
    <name type="common">Grape</name>
    <dbReference type="NCBI Taxonomy" id="29760"/>
    <lineage>
        <taxon>Eukaryota</taxon>
        <taxon>Viridiplantae</taxon>
        <taxon>Streptophyta</taxon>
        <taxon>Embryophyta</taxon>
        <taxon>Tracheophyta</taxon>
        <taxon>Spermatophyta</taxon>
        <taxon>Magnoliopsida</taxon>
        <taxon>eudicotyledons</taxon>
        <taxon>Gunneridae</taxon>
        <taxon>Pentapetalae</taxon>
        <taxon>rosids</taxon>
        <taxon>Vitales</taxon>
        <taxon>Vitaceae</taxon>
        <taxon>Viteae</taxon>
        <taxon>Vitis</taxon>
    </lineage>
</organism>
<dbReference type="InterPro" id="IPR015590">
    <property type="entry name" value="Aldehyde_DH_dom"/>
</dbReference>
<dbReference type="PaxDb" id="29760-VIT_03s0132g00210.t01"/>
<dbReference type="EMBL" id="FN595773">
    <property type="protein sequence ID" value="CCB52359.1"/>
    <property type="molecule type" value="Genomic_DNA"/>
</dbReference>
<dbReference type="Gene3D" id="3.40.309.10">
    <property type="entry name" value="Aldehyde Dehydrogenase, Chain A, domain 2"/>
    <property type="match status" value="1"/>
</dbReference>
<dbReference type="STRING" id="29760.F6HJG0"/>
<dbReference type="Proteomes" id="UP000009183">
    <property type="component" value="Chromosome 3"/>
</dbReference>
<dbReference type="PANTHER" id="PTHR43866">
    <property type="entry name" value="MALONATE-SEMIALDEHYDE DEHYDROGENASE"/>
    <property type="match status" value="1"/>
</dbReference>
<dbReference type="SUPFAM" id="SSF53720">
    <property type="entry name" value="ALDH-like"/>
    <property type="match status" value="1"/>
</dbReference>
<dbReference type="Pfam" id="PF00171">
    <property type="entry name" value="Aldedh"/>
    <property type="match status" value="1"/>
</dbReference>
<proteinExistence type="inferred from homology"/>
<evidence type="ECO:0000259" key="2">
    <source>
        <dbReference type="Pfam" id="PF00171"/>
    </source>
</evidence>
<reference evidence="4" key="1">
    <citation type="journal article" date="2007" name="Nature">
        <title>The grapevine genome sequence suggests ancestral hexaploidization in major angiosperm phyla.</title>
        <authorList>
            <consortium name="The French-Italian Public Consortium for Grapevine Genome Characterization."/>
            <person name="Jaillon O."/>
            <person name="Aury J.-M."/>
            <person name="Noel B."/>
            <person name="Policriti A."/>
            <person name="Clepet C."/>
            <person name="Casagrande A."/>
            <person name="Choisne N."/>
            <person name="Aubourg S."/>
            <person name="Vitulo N."/>
            <person name="Jubin C."/>
            <person name="Vezzi A."/>
            <person name="Legeai F."/>
            <person name="Hugueney P."/>
            <person name="Dasilva C."/>
            <person name="Horner D."/>
            <person name="Mica E."/>
            <person name="Jublot D."/>
            <person name="Poulain J."/>
            <person name="Bruyere C."/>
            <person name="Billault A."/>
            <person name="Segurens B."/>
            <person name="Gouyvenoux M."/>
            <person name="Ugarte E."/>
            <person name="Cattonaro F."/>
            <person name="Anthouard V."/>
            <person name="Vico V."/>
            <person name="Del Fabbro C."/>
            <person name="Alaux M."/>
            <person name="Di Gaspero G."/>
            <person name="Dumas V."/>
            <person name="Felice N."/>
            <person name="Paillard S."/>
            <person name="Juman I."/>
            <person name="Moroldo M."/>
            <person name="Scalabrin S."/>
            <person name="Canaguier A."/>
            <person name="Le Clainche I."/>
            <person name="Malacrida G."/>
            <person name="Durand E."/>
            <person name="Pesole G."/>
            <person name="Laucou V."/>
            <person name="Chatelet P."/>
            <person name="Merdinoglu D."/>
            <person name="Delledonne M."/>
            <person name="Pezzotti M."/>
            <person name="Lecharny A."/>
            <person name="Scarpelli C."/>
            <person name="Artiguenave F."/>
            <person name="Pe M.E."/>
            <person name="Valle G."/>
            <person name="Morgante M."/>
            <person name="Caboche M."/>
            <person name="Adam-Blondon A.-F."/>
            <person name="Weissenbach J."/>
            <person name="Quetier F."/>
            <person name="Wincker P."/>
        </authorList>
    </citation>
    <scope>NUCLEOTIDE SEQUENCE [LARGE SCALE GENOMIC DNA]</scope>
    <source>
        <strain evidence="4">cv. Pinot noir / PN40024</strain>
    </source>
</reference>
<evidence type="ECO:0000256" key="1">
    <source>
        <dbReference type="ARBA" id="ARBA00009986"/>
    </source>
</evidence>
<name>F6HJG0_VITVI</name>
<gene>
    <name evidence="3" type="ordered locus">VIT_03s0132g00210</name>
</gene>